<dbReference type="OrthoDB" id="88at2759"/>
<reference evidence="9 10" key="3">
    <citation type="submission" date="2018-11" db="EMBL/GenBank/DDBJ databases">
        <authorList>
            <consortium name="Pathogen Informatics"/>
        </authorList>
    </citation>
    <scope>NUCLEOTIDE SEQUENCE [LARGE SCALE GENOMIC DNA]</scope>
    <source>
        <strain evidence="9 10">NST_G2</strain>
    </source>
</reference>
<feature type="domain" description="Ribosomal protein/NADH dehydrogenase" evidence="7">
    <location>
        <begin position="35"/>
        <end position="108"/>
    </location>
</feature>
<dbReference type="InterPro" id="IPR007741">
    <property type="entry name" value="Ribosomal_mL43/mS25/NADH_DH"/>
</dbReference>
<evidence type="ECO:0000256" key="3">
    <source>
        <dbReference type="ARBA" id="ARBA00022980"/>
    </source>
</evidence>
<evidence type="ECO:0000256" key="4">
    <source>
        <dbReference type="ARBA" id="ARBA00023128"/>
    </source>
</evidence>
<dbReference type="EMBL" id="GEEE01017674">
    <property type="protein sequence ID" value="JAP45551.1"/>
    <property type="molecule type" value="Transcribed_RNA"/>
</dbReference>
<dbReference type="STRING" id="70667.A0A0X3P0N7"/>
<sequence length="185" mass="21306">MSGNVLPRSSLKVPLSLGLGRYVCQLKRLTFKFCKARGDTAGVRDFIEKEVIEFARNNPSVVVYLKPRRHRAPLLVAEYLNGNYHYLRLAKMSCEEINAWVEHFRTRSGENIMPIYKPRSTNNPSIQGMWTPFSPSHNSGRSVMTPSEILANLEKLSVCDFERDQSAEDYVRDLDQQQRRRIASE</sequence>
<dbReference type="InterPro" id="IPR039927">
    <property type="entry name" value="Ribosomal_mL43"/>
</dbReference>
<dbReference type="Pfam" id="PF05047">
    <property type="entry name" value="L51_S25_CI-B8"/>
    <property type="match status" value="1"/>
</dbReference>
<keyword evidence="4" id="KW-0496">Mitochondrion</keyword>
<dbReference type="GO" id="GO:0032543">
    <property type="term" value="P:mitochondrial translation"/>
    <property type="evidence" value="ECO:0007669"/>
    <property type="project" value="InterPro"/>
</dbReference>
<dbReference type="EMBL" id="UYSU01034215">
    <property type="protein sequence ID" value="VDL93969.1"/>
    <property type="molecule type" value="Genomic_DNA"/>
</dbReference>
<evidence type="ECO:0000313" key="10">
    <source>
        <dbReference type="Proteomes" id="UP000275846"/>
    </source>
</evidence>
<gene>
    <name evidence="8" type="primary">RM43</name>
    <name evidence="9" type="ORF">SSLN_LOCUS7584</name>
    <name evidence="8" type="ORF">TR125037</name>
</gene>
<evidence type="ECO:0000313" key="8">
    <source>
        <dbReference type="EMBL" id="JAP45551.1"/>
    </source>
</evidence>
<organism evidence="8">
    <name type="scientific">Schistocephalus solidus</name>
    <name type="common">Tapeworm</name>
    <dbReference type="NCBI Taxonomy" id="70667"/>
    <lineage>
        <taxon>Eukaryota</taxon>
        <taxon>Metazoa</taxon>
        <taxon>Spiralia</taxon>
        <taxon>Lophotrochozoa</taxon>
        <taxon>Platyhelminthes</taxon>
        <taxon>Cestoda</taxon>
        <taxon>Eucestoda</taxon>
        <taxon>Diphyllobothriidea</taxon>
        <taxon>Diphyllobothriidae</taxon>
        <taxon>Schistocephalus</taxon>
    </lineage>
</organism>
<evidence type="ECO:0000256" key="5">
    <source>
        <dbReference type="ARBA" id="ARBA00023274"/>
    </source>
</evidence>
<keyword evidence="3 8" id="KW-0689">Ribosomal protein</keyword>
<name>A0A0X3P0N7_SCHSO</name>
<dbReference type="GO" id="GO:0005762">
    <property type="term" value="C:mitochondrial large ribosomal subunit"/>
    <property type="evidence" value="ECO:0007669"/>
    <property type="project" value="TreeGrafter"/>
</dbReference>
<evidence type="ECO:0000259" key="7">
    <source>
        <dbReference type="SMART" id="SM00916"/>
    </source>
</evidence>
<proteinExistence type="inferred from homology"/>
<dbReference type="GO" id="GO:0003735">
    <property type="term" value="F:structural constituent of ribosome"/>
    <property type="evidence" value="ECO:0007669"/>
    <property type="project" value="InterPro"/>
</dbReference>
<reference evidence="8" key="1">
    <citation type="submission" date="2016-01" db="EMBL/GenBank/DDBJ databases">
        <title>Reference transcriptome for the parasite Schistocephalus solidus: insights into the molecular evolution of parasitism.</title>
        <authorList>
            <person name="Hebert F.O."/>
            <person name="Grambauer S."/>
            <person name="Barber I."/>
            <person name="Landry C.R."/>
            <person name="Aubin-Horth N."/>
        </authorList>
    </citation>
    <scope>NUCLEOTIDE SEQUENCE</scope>
</reference>
<comment type="subcellular location">
    <subcellularLocation>
        <location evidence="1">Mitochondrion</location>
    </subcellularLocation>
</comment>
<dbReference type="SMART" id="SM00916">
    <property type="entry name" value="L51_S25_CI-B8"/>
    <property type="match status" value="1"/>
</dbReference>
<dbReference type="Gene3D" id="3.40.30.10">
    <property type="entry name" value="Glutaredoxin"/>
    <property type="match status" value="1"/>
</dbReference>
<dbReference type="AlphaFoldDB" id="A0A0X3P0N7"/>
<dbReference type="PANTHER" id="PTHR21396">
    <property type="entry name" value="39S RIBOSOMAL PROTEIN L43"/>
    <property type="match status" value="1"/>
</dbReference>
<dbReference type="SUPFAM" id="SSF52833">
    <property type="entry name" value="Thioredoxin-like"/>
    <property type="match status" value="1"/>
</dbReference>
<dbReference type="PANTHER" id="PTHR21396:SF2">
    <property type="entry name" value="LARGE RIBOSOMAL SUBUNIT PROTEIN ML43"/>
    <property type="match status" value="1"/>
</dbReference>
<dbReference type="WBParaSite" id="SSLN_0000786601-mRNA-1">
    <property type="protein sequence ID" value="SSLN_0000786601-mRNA-1"/>
    <property type="gene ID" value="SSLN_0000786601"/>
</dbReference>
<evidence type="ECO:0000313" key="11">
    <source>
        <dbReference type="WBParaSite" id="SSLN_0000786601-mRNA-1"/>
    </source>
</evidence>
<evidence type="ECO:0000256" key="6">
    <source>
        <dbReference type="ARBA" id="ARBA00035188"/>
    </source>
</evidence>
<accession>A0A0X3P0N7</accession>
<protein>
    <recommendedName>
        <fullName evidence="6">Large ribosomal subunit protein mL43</fullName>
    </recommendedName>
</protein>
<reference evidence="11" key="2">
    <citation type="submission" date="2016-06" db="UniProtKB">
        <authorList>
            <consortium name="WormBaseParasite"/>
        </authorList>
    </citation>
    <scope>IDENTIFICATION</scope>
</reference>
<keyword evidence="5" id="KW-0687">Ribonucleoprotein</keyword>
<dbReference type="InterPro" id="IPR036249">
    <property type="entry name" value="Thioredoxin-like_sf"/>
</dbReference>
<comment type="similarity">
    <text evidence="2">Belongs to the mitochondrion-specific ribosomal protein mL43 family.</text>
</comment>
<dbReference type="Proteomes" id="UP000275846">
    <property type="component" value="Unassembled WGS sequence"/>
</dbReference>
<evidence type="ECO:0000313" key="9">
    <source>
        <dbReference type="EMBL" id="VDL93969.1"/>
    </source>
</evidence>
<evidence type="ECO:0000256" key="1">
    <source>
        <dbReference type="ARBA" id="ARBA00004173"/>
    </source>
</evidence>
<keyword evidence="10" id="KW-1185">Reference proteome</keyword>
<evidence type="ECO:0000256" key="2">
    <source>
        <dbReference type="ARBA" id="ARBA00006073"/>
    </source>
</evidence>